<dbReference type="RefSeq" id="WP_239671914.1">
    <property type="nucleotide sequence ID" value="NZ_CP049742.1"/>
</dbReference>
<evidence type="ECO:0000313" key="3">
    <source>
        <dbReference type="Proteomes" id="UP000593626"/>
    </source>
</evidence>
<proteinExistence type="predicted"/>
<keyword evidence="1" id="KW-1133">Transmembrane helix</keyword>
<dbReference type="AlphaFoldDB" id="A0A7S8CC39"/>
<feature type="transmembrane region" description="Helical" evidence="1">
    <location>
        <begin position="6"/>
        <end position="25"/>
    </location>
</feature>
<name>A0A7S8CC39_9BACI</name>
<evidence type="ECO:0000313" key="2">
    <source>
        <dbReference type="EMBL" id="QPC47249.1"/>
    </source>
</evidence>
<gene>
    <name evidence="2" type="ORF">G8O30_09825</name>
</gene>
<reference evidence="2 3" key="1">
    <citation type="submission" date="2019-07" db="EMBL/GenBank/DDBJ databases">
        <title>Genome sequence of 2 isolates from Red Sea Mangroves.</title>
        <authorList>
            <person name="Sefrji F."/>
            <person name="Michoud G."/>
            <person name="Merlino G."/>
            <person name="Daffonchio D."/>
        </authorList>
    </citation>
    <scope>NUCLEOTIDE SEQUENCE [LARGE SCALE GENOMIC DNA]</scope>
    <source>
        <strain evidence="2 3">R1DC41</strain>
    </source>
</reference>
<keyword evidence="1" id="KW-0472">Membrane</keyword>
<dbReference type="KEGG" id="mcui:G8O30_09825"/>
<accession>A0A7S8CC39</accession>
<keyword evidence="3" id="KW-1185">Reference proteome</keyword>
<dbReference type="EMBL" id="CP049742">
    <property type="protein sequence ID" value="QPC47249.1"/>
    <property type="molecule type" value="Genomic_DNA"/>
</dbReference>
<protein>
    <submittedName>
        <fullName evidence="2">Uncharacterized protein</fullName>
    </submittedName>
</protein>
<evidence type="ECO:0000256" key="1">
    <source>
        <dbReference type="SAM" id="Phobius"/>
    </source>
</evidence>
<keyword evidence="1" id="KW-0812">Transmembrane</keyword>
<feature type="transmembrane region" description="Helical" evidence="1">
    <location>
        <begin position="32"/>
        <end position="51"/>
    </location>
</feature>
<dbReference type="Proteomes" id="UP000593626">
    <property type="component" value="Chromosome"/>
</dbReference>
<sequence>MFYALLAVVLLIQVALLFAIFTSVFKKNVRNGIVFLTILLIVFSYQTWTAFQFFPLLGWFTLGLISMMGSISFIVIRRC</sequence>
<feature type="transmembrane region" description="Helical" evidence="1">
    <location>
        <begin position="57"/>
        <end position="76"/>
    </location>
</feature>
<organism evidence="2 3">
    <name type="scientific">Mangrovibacillus cuniculi</name>
    <dbReference type="NCBI Taxonomy" id="2593652"/>
    <lineage>
        <taxon>Bacteria</taxon>
        <taxon>Bacillati</taxon>
        <taxon>Bacillota</taxon>
        <taxon>Bacilli</taxon>
        <taxon>Bacillales</taxon>
        <taxon>Bacillaceae</taxon>
        <taxon>Mangrovibacillus</taxon>
    </lineage>
</organism>